<proteinExistence type="predicted"/>
<reference evidence="1 2" key="1">
    <citation type="journal article" date="2024" name="Genome Biol. Evol.">
        <title>Chromosome-level genome assembly of the viviparous eelpout Zoarces viviparus.</title>
        <authorList>
            <person name="Fuhrmann N."/>
            <person name="Brasseur M.V."/>
            <person name="Bakowski C.E."/>
            <person name="Podsiadlowski L."/>
            <person name="Prost S."/>
            <person name="Krehenwinkel H."/>
            <person name="Mayer C."/>
        </authorList>
    </citation>
    <scope>NUCLEOTIDE SEQUENCE [LARGE SCALE GENOMIC DNA]</scope>
    <source>
        <strain evidence="1">NO-MEL_2022_Ind0_liver</strain>
    </source>
</reference>
<dbReference type="EMBL" id="JBCEZU010000023">
    <property type="protein sequence ID" value="KAK9539567.1"/>
    <property type="molecule type" value="Genomic_DNA"/>
</dbReference>
<evidence type="ECO:0000313" key="2">
    <source>
        <dbReference type="Proteomes" id="UP001488805"/>
    </source>
</evidence>
<name>A0AAW1FX80_ZOAVI</name>
<evidence type="ECO:0000313" key="1">
    <source>
        <dbReference type="EMBL" id="KAK9539567.1"/>
    </source>
</evidence>
<accession>A0AAW1FX80</accession>
<comment type="caution">
    <text evidence="1">The sequence shown here is derived from an EMBL/GenBank/DDBJ whole genome shotgun (WGS) entry which is preliminary data.</text>
</comment>
<dbReference type="Proteomes" id="UP001488805">
    <property type="component" value="Unassembled WGS sequence"/>
</dbReference>
<gene>
    <name evidence="1" type="ORF">VZT92_004666</name>
</gene>
<organism evidence="1 2">
    <name type="scientific">Zoarces viviparus</name>
    <name type="common">Viviparous eelpout</name>
    <name type="synonym">Blennius viviparus</name>
    <dbReference type="NCBI Taxonomy" id="48416"/>
    <lineage>
        <taxon>Eukaryota</taxon>
        <taxon>Metazoa</taxon>
        <taxon>Chordata</taxon>
        <taxon>Craniata</taxon>
        <taxon>Vertebrata</taxon>
        <taxon>Euteleostomi</taxon>
        <taxon>Actinopterygii</taxon>
        <taxon>Neopterygii</taxon>
        <taxon>Teleostei</taxon>
        <taxon>Neoteleostei</taxon>
        <taxon>Acanthomorphata</taxon>
        <taxon>Eupercaria</taxon>
        <taxon>Perciformes</taxon>
        <taxon>Cottioidei</taxon>
        <taxon>Zoarcales</taxon>
        <taxon>Zoarcidae</taxon>
        <taxon>Zoarcinae</taxon>
        <taxon>Zoarces</taxon>
    </lineage>
</organism>
<dbReference type="AlphaFoldDB" id="A0AAW1FX80"/>
<protein>
    <submittedName>
        <fullName evidence="1">Uncharacterized protein</fullName>
    </submittedName>
</protein>
<keyword evidence="2" id="KW-1185">Reference proteome</keyword>
<sequence>MPHDRIKDSWEGNTWLLQVHQALVVPPCHPSHPLSLKQLCGNTCSSDPLSLVEVIALLLGCASDGDPNRNFGPFTLHMVQLQCSSMPVQSPTFHHRITQATSQDVHPLNPPFLQH</sequence>